<dbReference type="AlphaFoldDB" id="A0A1H8FAV7"/>
<organism evidence="1 2">
    <name type="scientific">Peptostreptococcus russellii</name>
    <dbReference type="NCBI Taxonomy" id="215200"/>
    <lineage>
        <taxon>Bacteria</taxon>
        <taxon>Bacillati</taxon>
        <taxon>Bacillota</taxon>
        <taxon>Clostridia</taxon>
        <taxon>Peptostreptococcales</taxon>
        <taxon>Peptostreptococcaceae</taxon>
        <taxon>Peptostreptococcus</taxon>
    </lineage>
</organism>
<evidence type="ECO:0000313" key="2">
    <source>
        <dbReference type="Proteomes" id="UP000199512"/>
    </source>
</evidence>
<dbReference type="EMBL" id="FODF01000002">
    <property type="protein sequence ID" value="SEN28357.1"/>
    <property type="molecule type" value="Genomic_DNA"/>
</dbReference>
<evidence type="ECO:0000313" key="1">
    <source>
        <dbReference type="EMBL" id="SEN28357.1"/>
    </source>
</evidence>
<accession>A0A1H8FAV7</accession>
<name>A0A1H8FAV7_9FIRM</name>
<dbReference type="STRING" id="215200.SAMN05216454_10243"/>
<dbReference type="NCBIfam" id="NF038093">
    <property type="entry name" value="GrdX"/>
    <property type="match status" value="1"/>
</dbReference>
<dbReference type="InterPro" id="IPR047735">
    <property type="entry name" value="GrdX-like"/>
</dbReference>
<gene>
    <name evidence="1" type="ORF">SAMN05216454_10243</name>
</gene>
<protein>
    <submittedName>
        <fullName evidence="1">Uncharacterized protein</fullName>
    </submittedName>
</protein>
<sequence length="156" mass="18089">MADCITKNILDKNYTLGIAKEFEKERSSEKDFLIITNNSKIEKEFSNIILVDGDFKDVLKKTRDMVHIGYKMISYPLAASIRMMYSPTRSILISANPQEVDEISMEIIDDSIQKYDITMGQRNVDVRNRKDYEIIDYDLIISAIKENGFMKCINKI</sequence>
<keyword evidence="2" id="KW-1185">Reference proteome</keyword>
<proteinExistence type="predicted"/>
<reference evidence="1 2" key="1">
    <citation type="submission" date="2016-10" db="EMBL/GenBank/DDBJ databases">
        <authorList>
            <person name="de Groot N.N."/>
        </authorList>
    </citation>
    <scope>NUCLEOTIDE SEQUENCE [LARGE SCALE GENOMIC DNA]</scope>
    <source>
        <strain evidence="1 2">Calf135</strain>
    </source>
</reference>
<dbReference type="Proteomes" id="UP000199512">
    <property type="component" value="Unassembled WGS sequence"/>
</dbReference>